<proteinExistence type="predicted"/>
<name>A0A2P2PCK3_RHIMU</name>
<reference evidence="1" key="1">
    <citation type="submission" date="2018-02" db="EMBL/GenBank/DDBJ databases">
        <title>Rhizophora mucronata_Transcriptome.</title>
        <authorList>
            <person name="Meera S.P."/>
            <person name="Sreeshan A."/>
            <person name="Augustine A."/>
        </authorList>
    </citation>
    <scope>NUCLEOTIDE SEQUENCE</scope>
    <source>
        <tissue evidence="1">Leaf</tissue>
    </source>
</reference>
<dbReference type="AlphaFoldDB" id="A0A2P2PCK3"/>
<accession>A0A2P2PCK3</accession>
<evidence type="ECO:0000313" key="1">
    <source>
        <dbReference type="EMBL" id="MBX52433.1"/>
    </source>
</evidence>
<sequence>MNSSILIRKSDLATIGCSM</sequence>
<dbReference type="EMBL" id="GGEC01071949">
    <property type="protein sequence ID" value="MBX52433.1"/>
    <property type="molecule type" value="Transcribed_RNA"/>
</dbReference>
<organism evidence="1">
    <name type="scientific">Rhizophora mucronata</name>
    <name type="common">Asiatic mangrove</name>
    <dbReference type="NCBI Taxonomy" id="61149"/>
    <lineage>
        <taxon>Eukaryota</taxon>
        <taxon>Viridiplantae</taxon>
        <taxon>Streptophyta</taxon>
        <taxon>Embryophyta</taxon>
        <taxon>Tracheophyta</taxon>
        <taxon>Spermatophyta</taxon>
        <taxon>Magnoliopsida</taxon>
        <taxon>eudicotyledons</taxon>
        <taxon>Gunneridae</taxon>
        <taxon>Pentapetalae</taxon>
        <taxon>rosids</taxon>
        <taxon>fabids</taxon>
        <taxon>Malpighiales</taxon>
        <taxon>Rhizophoraceae</taxon>
        <taxon>Rhizophora</taxon>
    </lineage>
</organism>
<protein>
    <submittedName>
        <fullName evidence="1">Uncharacterized protein</fullName>
    </submittedName>
</protein>